<dbReference type="PANTHER" id="PTHR23220">
    <property type="entry name" value="INTEGRIN ALPHA"/>
    <property type="match status" value="1"/>
</dbReference>
<accession>A0A495JD99</accession>
<dbReference type="GO" id="GO:0009897">
    <property type="term" value="C:external side of plasma membrane"/>
    <property type="evidence" value="ECO:0007669"/>
    <property type="project" value="TreeGrafter"/>
</dbReference>
<gene>
    <name evidence="5" type="ORF">BDK92_0974</name>
</gene>
<evidence type="ECO:0000313" key="5">
    <source>
        <dbReference type="EMBL" id="RKR86711.1"/>
    </source>
</evidence>
<dbReference type="InterPro" id="IPR013517">
    <property type="entry name" value="FG-GAP"/>
</dbReference>
<dbReference type="RefSeq" id="WP_121154943.1">
    <property type="nucleotide sequence ID" value="NZ_RBKT01000001.1"/>
</dbReference>
<dbReference type="PROSITE" id="PS51470">
    <property type="entry name" value="FG_GAP"/>
    <property type="match status" value="1"/>
</dbReference>
<dbReference type="GO" id="GO:0098609">
    <property type="term" value="P:cell-cell adhesion"/>
    <property type="evidence" value="ECO:0007669"/>
    <property type="project" value="TreeGrafter"/>
</dbReference>
<dbReference type="EMBL" id="RBKT01000001">
    <property type="protein sequence ID" value="RKR86711.1"/>
    <property type="molecule type" value="Genomic_DNA"/>
</dbReference>
<organism evidence="5 6">
    <name type="scientific">Micromonospora pisi</name>
    <dbReference type="NCBI Taxonomy" id="589240"/>
    <lineage>
        <taxon>Bacteria</taxon>
        <taxon>Bacillati</taxon>
        <taxon>Actinomycetota</taxon>
        <taxon>Actinomycetes</taxon>
        <taxon>Micromonosporales</taxon>
        <taxon>Micromonosporaceae</taxon>
        <taxon>Micromonospora</taxon>
    </lineage>
</organism>
<evidence type="ECO:0000256" key="4">
    <source>
        <dbReference type="SAM" id="MobiDB-lite"/>
    </source>
</evidence>
<dbReference type="InterPro" id="IPR013519">
    <property type="entry name" value="Int_alpha_beta-p"/>
</dbReference>
<sequence length="1055" mass="108613">MAGSWAATGRTSLIAGLAALSVVGTLAVTGEPVTYLAAGPDGVTGGVENRSDEAVSLRKARETGQSVQVKSLTSETTEVWALPDGQVRVDLAAGVQRFRRGADWVSVDLTLRVGADGAVQPVAHPNGLRISGARGAGEHELAAVGVGDQRVAMGWAGALPAPTLEGHRATYVEALPGVDLVVEATRSGFEQFLVVKTREAVARVEKVRFPFTGPGVAAAERGEDGAVTLTDRAGRQTARIPAPLMWDAKRTVTGEPQTREPVRTDVANRTDGVELILTPDPAWLRSDSTAFPVTIDPTVNPLTTTFDTYVREQVNTDQNQEPDLQIGLLATTPMTLARSFITWDTTVLVGKQITAATVSLWNFWSDTCTPTSWEIWSTGTSTYSTRFGSQPAWNHHEATSTATYGSTDCADGWATVSGKSFFQRAADEGKTRAGMGIRATDETSRTGFKQFRSREGGSAAEDPKASITYNSWPTVTARATVPASTCTTGTGRPLVNSLTPQLRATVSDGDATAMSVSFEWWALNASAPIGSTTLTGVTSGATAAATVPAGAFVDGGTYKWRVKAADGVAGSDVWSSFCEIVVYVTAPPVAGCTAGTDSDFNGDGVADVAIADPEATVDGRARAGRVHVSYGGTGNVQTVHENNSQVSGGAEVGDGFGTSIASYDANNDGCTDLAVGVPYEDLNGLADVGVVYVLLGTPTGLAAGPASLNYHQDVGATPDALEAEDWFGYSVAGGRTATGEPYLLIGVPGEDLGTAVDAGLVHYLRGTVNVALDQAVAGSTDSNETDDRFGYSVTASAHHLAAGHPGETTANGAAFAGAVTIYTHELVSGRPKWVKDQTGGAGWAHANFGKSVSMASYRAAGAPAGQPDSFMVVGAPGDGVGGKPDAGKIHRYHLTSTVATGVNGVFQGGEGLTGVAEDGDYFGERVLVVNTAPGEVATAQTLLVAVATPGQDLDGTADAGTVHVFGAAANPITSSVLLRRGATSLSGSATERELFGLALGATGRHLYLASPYGDDSIYALAWSDLVAGNTAPVQQWRPGVGGIPADVVALGAAIA</sequence>
<dbReference type="Proteomes" id="UP000277671">
    <property type="component" value="Unassembled WGS sequence"/>
</dbReference>
<evidence type="ECO:0000313" key="6">
    <source>
        <dbReference type="Proteomes" id="UP000277671"/>
    </source>
</evidence>
<keyword evidence="3" id="KW-0325">Glycoprotein</keyword>
<evidence type="ECO:0000256" key="1">
    <source>
        <dbReference type="ARBA" id="ARBA00022729"/>
    </source>
</evidence>
<keyword evidence="1" id="KW-0732">Signal</keyword>
<name>A0A495JD99_9ACTN</name>
<reference evidence="5 6" key="1">
    <citation type="submission" date="2018-10" db="EMBL/GenBank/DDBJ databases">
        <title>Sequencing the genomes of 1000 actinobacteria strains.</title>
        <authorList>
            <person name="Klenk H.-P."/>
        </authorList>
    </citation>
    <scope>NUCLEOTIDE SEQUENCE [LARGE SCALE GENOMIC DNA]</scope>
    <source>
        <strain evidence="5 6">DSM 45175</strain>
    </source>
</reference>
<dbReference type="SUPFAM" id="SSF69318">
    <property type="entry name" value="Integrin alpha N-terminal domain"/>
    <property type="match status" value="1"/>
</dbReference>
<dbReference type="InterPro" id="IPR028994">
    <property type="entry name" value="Integrin_alpha_N"/>
</dbReference>
<comment type="caution">
    <text evidence="5">The sequence shown here is derived from an EMBL/GenBank/DDBJ whole genome shotgun (WGS) entry which is preliminary data.</text>
</comment>
<dbReference type="GO" id="GO:0008305">
    <property type="term" value="C:integrin complex"/>
    <property type="evidence" value="ECO:0007669"/>
    <property type="project" value="TreeGrafter"/>
</dbReference>
<protein>
    <submittedName>
        <fullName evidence="5">FG-GAP repeat protein</fullName>
    </submittedName>
</protein>
<dbReference type="GO" id="GO:0005178">
    <property type="term" value="F:integrin binding"/>
    <property type="evidence" value="ECO:0007669"/>
    <property type="project" value="TreeGrafter"/>
</dbReference>
<dbReference type="GO" id="GO:0007229">
    <property type="term" value="P:integrin-mediated signaling pathway"/>
    <property type="evidence" value="ECO:0007669"/>
    <property type="project" value="TreeGrafter"/>
</dbReference>
<dbReference type="Pfam" id="PF01839">
    <property type="entry name" value="FG-GAP"/>
    <property type="match status" value="2"/>
</dbReference>
<dbReference type="NCBIfam" id="NF033679">
    <property type="entry name" value="DNRLRE_dom"/>
    <property type="match status" value="1"/>
</dbReference>
<evidence type="ECO:0000256" key="3">
    <source>
        <dbReference type="ARBA" id="ARBA00023180"/>
    </source>
</evidence>
<dbReference type="PANTHER" id="PTHR23220:SF122">
    <property type="entry name" value="INTEGRIN ALPHA-PS1"/>
    <property type="match status" value="1"/>
</dbReference>
<proteinExistence type="predicted"/>
<evidence type="ECO:0000256" key="2">
    <source>
        <dbReference type="ARBA" id="ARBA00022737"/>
    </source>
</evidence>
<dbReference type="AlphaFoldDB" id="A0A495JD99"/>
<dbReference type="GO" id="GO:0033627">
    <property type="term" value="P:cell adhesion mediated by integrin"/>
    <property type="evidence" value="ECO:0007669"/>
    <property type="project" value="TreeGrafter"/>
</dbReference>
<dbReference type="GO" id="GO:0007160">
    <property type="term" value="P:cell-matrix adhesion"/>
    <property type="evidence" value="ECO:0007669"/>
    <property type="project" value="TreeGrafter"/>
</dbReference>
<keyword evidence="6" id="KW-1185">Reference proteome</keyword>
<dbReference type="OrthoDB" id="5994822at2"/>
<dbReference type="Gene3D" id="2.130.10.130">
    <property type="entry name" value="Integrin alpha, N-terminal"/>
    <property type="match status" value="1"/>
</dbReference>
<dbReference type="SMART" id="SM00191">
    <property type="entry name" value="Int_alpha"/>
    <property type="match status" value="4"/>
</dbReference>
<keyword evidence="2" id="KW-0677">Repeat</keyword>
<feature type="region of interest" description="Disordered" evidence="4">
    <location>
        <begin position="444"/>
        <end position="464"/>
    </location>
</feature>